<keyword evidence="1" id="KW-1133">Transmembrane helix</keyword>
<keyword evidence="3" id="KW-1185">Reference proteome</keyword>
<sequence length="103" mass="11288">MLSDLFPRLRDLARMTPILLAGLIASAVIAMLAPQQIGVTLYKLSLVTLAAWLGYWIDRGLFPYARPHRMHSHSQTEPARFSFATIRRAVIVAAAMIAVGLGA</sequence>
<protein>
    <submittedName>
        <fullName evidence="2">Holin</fullName>
    </submittedName>
</protein>
<feature type="transmembrane region" description="Helical" evidence="1">
    <location>
        <begin position="78"/>
        <end position="101"/>
    </location>
</feature>
<proteinExistence type="predicted"/>
<dbReference type="RefSeq" id="WP_322521173.1">
    <property type="nucleotide sequence ID" value="NZ_CP140153.1"/>
</dbReference>
<dbReference type="Proteomes" id="UP001327459">
    <property type="component" value="Chromosome"/>
</dbReference>
<name>A0ABZ0YWL1_9GAMM</name>
<evidence type="ECO:0000313" key="2">
    <source>
        <dbReference type="EMBL" id="WQH16158.1"/>
    </source>
</evidence>
<feature type="transmembrane region" description="Helical" evidence="1">
    <location>
        <begin position="39"/>
        <end position="57"/>
    </location>
</feature>
<organism evidence="2 3">
    <name type="scientific">Guyparkeria halophila</name>
    <dbReference type="NCBI Taxonomy" id="47960"/>
    <lineage>
        <taxon>Bacteria</taxon>
        <taxon>Pseudomonadati</taxon>
        <taxon>Pseudomonadota</taxon>
        <taxon>Gammaproteobacteria</taxon>
        <taxon>Chromatiales</taxon>
        <taxon>Thioalkalibacteraceae</taxon>
        <taxon>Guyparkeria</taxon>
    </lineage>
</organism>
<feature type="transmembrane region" description="Helical" evidence="1">
    <location>
        <begin position="12"/>
        <end position="33"/>
    </location>
</feature>
<evidence type="ECO:0000313" key="3">
    <source>
        <dbReference type="Proteomes" id="UP001327459"/>
    </source>
</evidence>
<evidence type="ECO:0000256" key="1">
    <source>
        <dbReference type="SAM" id="Phobius"/>
    </source>
</evidence>
<reference evidence="2 3" key="1">
    <citation type="submission" date="2023-11" db="EMBL/GenBank/DDBJ databases">
        <title>MicrobeMod: A computational toolkit for identifying prokaryotic methylation and restriction-modification with nanopore sequencing.</title>
        <authorList>
            <person name="Crits-Christoph A."/>
            <person name="Kang S.C."/>
            <person name="Lee H."/>
            <person name="Ostrov N."/>
        </authorList>
    </citation>
    <scope>NUCLEOTIDE SEQUENCE [LARGE SCALE GENOMIC DNA]</scope>
    <source>
        <strain evidence="2 3">ATCC 49870</strain>
    </source>
</reference>
<dbReference type="EMBL" id="CP140153">
    <property type="protein sequence ID" value="WQH16158.1"/>
    <property type="molecule type" value="Genomic_DNA"/>
</dbReference>
<gene>
    <name evidence="2" type="ORF">SR882_10390</name>
</gene>
<dbReference type="SUPFAM" id="SSF82866">
    <property type="entry name" value="Multidrug efflux transporter AcrB transmembrane domain"/>
    <property type="match status" value="1"/>
</dbReference>
<keyword evidence="1" id="KW-0812">Transmembrane</keyword>
<dbReference type="Pfam" id="PF13272">
    <property type="entry name" value="Holin_2-3"/>
    <property type="match status" value="1"/>
</dbReference>
<dbReference type="InterPro" id="IPR025140">
    <property type="entry name" value="Holin_2-3"/>
</dbReference>
<keyword evidence="1" id="KW-0472">Membrane</keyword>
<accession>A0ABZ0YWL1</accession>